<keyword evidence="4" id="KW-1185">Reference proteome</keyword>
<dbReference type="GO" id="GO:0004553">
    <property type="term" value="F:hydrolase activity, hydrolyzing O-glycosyl compounds"/>
    <property type="evidence" value="ECO:0007669"/>
    <property type="project" value="InterPro"/>
</dbReference>
<dbReference type="EMBL" id="JRKI01000027">
    <property type="protein sequence ID" value="KIZ16558.1"/>
    <property type="molecule type" value="Genomic_DNA"/>
</dbReference>
<reference evidence="3 4" key="1">
    <citation type="submission" date="2014-09" db="EMBL/GenBank/DDBJ databases">
        <title>Draft genome sequence of Streptomyces natalensis ATCC 27448, producer of the antifungal pimaricin.</title>
        <authorList>
            <person name="Mendes M.V."/>
            <person name="Beites T."/>
            <person name="Pires S."/>
            <person name="Santos C.L."/>
            <person name="Moradas-Ferreira P."/>
        </authorList>
    </citation>
    <scope>NUCLEOTIDE SEQUENCE [LARGE SCALE GENOMIC DNA]</scope>
    <source>
        <strain evidence="3 4">ATCC 27448</strain>
    </source>
</reference>
<dbReference type="InterPro" id="IPR010502">
    <property type="entry name" value="Carb-bd_dom_fam9"/>
</dbReference>
<evidence type="ECO:0000259" key="2">
    <source>
        <dbReference type="Pfam" id="PF06452"/>
    </source>
</evidence>
<protein>
    <recommendedName>
        <fullName evidence="2">Carbohydrate-binding domain-containing protein</fullName>
    </recommendedName>
</protein>
<evidence type="ECO:0000313" key="4">
    <source>
        <dbReference type="Proteomes" id="UP000032458"/>
    </source>
</evidence>
<sequence length="150" mass="15770">MEEKPGLSTGVVTVKGSADTTAPGITVASVETVPYQGYSGEAKIPLADLPATVDPDRLTANVLLYDSDTQDNTGKTRLAWSRFGSAQADPYVWGALRLPGGVPPPGRPTRPAEIPQAAAQRVRSKASRDQPRRTGVPLVGGPRTLSRPTP</sequence>
<dbReference type="Gene3D" id="2.60.40.1190">
    <property type="match status" value="1"/>
</dbReference>
<evidence type="ECO:0000313" key="3">
    <source>
        <dbReference type="EMBL" id="KIZ16558.1"/>
    </source>
</evidence>
<dbReference type="AlphaFoldDB" id="A0A0D7CK22"/>
<dbReference type="SUPFAM" id="SSF49344">
    <property type="entry name" value="CBD9-like"/>
    <property type="match status" value="1"/>
</dbReference>
<gene>
    <name evidence="3" type="ORF">SNA_19860</name>
</gene>
<evidence type="ECO:0000256" key="1">
    <source>
        <dbReference type="SAM" id="MobiDB-lite"/>
    </source>
</evidence>
<accession>A0A0D7CK22</accession>
<dbReference type="GO" id="GO:0030246">
    <property type="term" value="F:carbohydrate binding"/>
    <property type="evidence" value="ECO:0007669"/>
    <property type="project" value="InterPro"/>
</dbReference>
<organism evidence="3 4">
    <name type="scientific">Streptomyces natalensis ATCC 27448</name>
    <dbReference type="NCBI Taxonomy" id="1240678"/>
    <lineage>
        <taxon>Bacteria</taxon>
        <taxon>Bacillati</taxon>
        <taxon>Actinomycetota</taxon>
        <taxon>Actinomycetes</taxon>
        <taxon>Kitasatosporales</taxon>
        <taxon>Streptomycetaceae</taxon>
        <taxon>Streptomyces</taxon>
    </lineage>
</organism>
<dbReference type="Pfam" id="PF06452">
    <property type="entry name" value="CBM9_1"/>
    <property type="match status" value="1"/>
</dbReference>
<name>A0A0D7CK22_9ACTN</name>
<dbReference type="RefSeq" id="WP_030065729.1">
    <property type="nucleotide sequence ID" value="NZ_JRKI01000027.1"/>
</dbReference>
<dbReference type="GO" id="GO:0016052">
    <property type="term" value="P:carbohydrate catabolic process"/>
    <property type="evidence" value="ECO:0007669"/>
    <property type="project" value="InterPro"/>
</dbReference>
<feature type="region of interest" description="Disordered" evidence="1">
    <location>
        <begin position="98"/>
        <end position="150"/>
    </location>
</feature>
<dbReference type="PATRIC" id="fig|1240678.4.peg.4188"/>
<proteinExistence type="predicted"/>
<dbReference type="Proteomes" id="UP000032458">
    <property type="component" value="Unassembled WGS sequence"/>
</dbReference>
<comment type="caution">
    <text evidence="3">The sequence shown here is derived from an EMBL/GenBank/DDBJ whole genome shotgun (WGS) entry which is preliminary data.</text>
</comment>
<feature type="domain" description="Carbohydrate-binding" evidence="2">
    <location>
        <begin position="19"/>
        <end position="99"/>
    </location>
</feature>